<dbReference type="GO" id="GO:0016020">
    <property type="term" value="C:membrane"/>
    <property type="evidence" value="ECO:0007669"/>
    <property type="project" value="TreeGrafter"/>
</dbReference>
<dbReference type="OrthoDB" id="9780134at2"/>
<dbReference type="Pfam" id="PF00561">
    <property type="entry name" value="Abhydrolase_1"/>
    <property type="match status" value="1"/>
</dbReference>
<proteinExistence type="predicted"/>
<dbReference type="Proteomes" id="UP000192610">
    <property type="component" value="Unassembled WGS sequence"/>
</dbReference>
<sequence>MSLRLILLISCMCGYSLLLSAQDIPYPINDNYTIKGANGLTLSIRRVGTHRTHPEARVILLVHGGGPGGVASFDFGPGSFTDSLVNKGFVVYLMNIRGWEESTAPQYNEKDTSLTAGSCVEAAEDIDTVVEHIRQREHLPRVSLFGWATGGHWVAYYTTLHNDKVDHLVVLNTLYGVNAPWSYSSAFADPSDSNRYDSRIPLYRTSDTKAIIASRLASIPAADKTPWIDTADLKSYAWSVANDSGHLTLKVPGGYRKESFYMAHGHQYWNASNIRVPTLIVRSQFDQWSRPDDVSAFYHDLVNAPRRDSIELPNATHFVTIDKPRQGRNALVAAIDRFIAAPANP</sequence>
<feature type="signal peptide" evidence="1">
    <location>
        <begin position="1"/>
        <end position="21"/>
    </location>
</feature>
<dbReference type="Gene3D" id="3.40.50.1820">
    <property type="entry name" value="alpha/beta hydrolase"/>
    <property type="match status" value="1"/>
</dbReference>
<feature type="chain" id="PRO_5010705920" description="AB hydrolase-1 domain-containing protein" evidence="1">
    <location>
        <begin position="22"/>
        <end position="345"/>
    </location>
</feature>
<dbReference type="InterPro" id="IPR050266">
    <property type="entry name" value="AB_hydrolase_sf"/>
</dbReference>
<comment type="caution">
    <text evidence="3">The sequence shown here is derived from an EMBL/GenBank/DDBJ whole genome shotgun (WGS) entry which is preliminary data.</text>
</comment>
<keyword evidence="4" id="KW-1185">Reference proteome</keyword>
<evidence type="ECO:0000256" key="1">
    <source>
        <dbReference type="SAM" id="SignalP"/>
    </source>
</evidence>
<protein>
    <recommendedName>
        <fullName evidence="2">AB hydrolase-1 domain-containing protein</fullName>
    </recommendedName>
</protein>
<dbReference type="EMBL" id="LVXG01000034">
    <property type="protein sequence ID" value="OQP44847.1"/>
    <property type="molecule type" value="Genomic_DNA"/>
</dbReference>
<evidence type="ECO:0000313" key="4">
    <source>
        <dbReference type="Proteomes" id="UP000192610"/>
    </source>
</evidence>
<dbReference type="SUPFAM" id="SSF53474">
    <property type="entry name" value="alpha/beta-Hydrolases"/>
    <property type="match status" value="1"/>
</dbReference>
<dbReference type="RefSeq" id="WP_081202900.1">
    <property type="nucleotide sequence ID" value="NZ_FOCZ01000016.1"/>
</dbReference>
<gene>
    <name evidence="3" type="ORF">A4H97_10835</name>
</gene>
<dbReference type="STRING" id="354355.SAMN05660816_05932"/>
<evidence type="ECO:0000259" key="2">
    <source>
        <dbReference type="Pfam" id="PF00561"/>
    </source>
</evidence>
<name>A0A1V9EFC6_9BACT</name>
<dbReference type="PANTHER" id="PTHR43798">
    <property type="entry name" value="MONOACYLGLYCEROL LIPASE"/>
    <property type="match status" value="1"/>
</dbReference>
<accession>A0A1V9EFC6</accession>
<evidence type="ECO:0000313" key="3">
    <source>
        <dbReference type="EMBL" id="OQP44847.1"/>
    </source>
</evidence>
<dbReference type="AlphaFoldDB" id="A0A1V9EFC6"/>
<organism evidence="3 4">
    <name type="scientific">Niastella yeongjuensis</name>
    <dbReference type="NCBI Taxonomy" id="354355"/>
    <lineage>
        <taxon>Bacteria</taxon>
        <taxon>Pseudomonadati</taxon>
        <taxon>Bacteroidota</taxon>
        <taxon>Chitinophagia</taxon>
        <taxon>Chitinophagales</taxon>
        <taxon>Chitinophagaceae</taxon>
        <taxon>Niastella</taxon>
    </lineage>
</organism>
<dbReference type="PANTHER" id="PTHR43798:SF33">
    <property type="entry name" value="HYDROLASE, PUTATIVE (AFU_ORTHOLOGUE AFUA_2G14860)-RELATED"/>
    <property type="match status" value="1"/>
</dbReference>
<dbReference type="InterPro" id="IPR029058">
    <property type="entry name" value="AB_hydrolase_fold"/>
</dbReference>
<keyword evidence="1" id="KW-0732">Signal</keyword>
<reference evidence="4" key="1">
    <citation type="submission" date="2016-04" db="EMBL/GenBank/DDBJ databases">
        <authorList>
            <person name="Chen L."/>
            <person name="Zhuang W."/>
            <person name="Wang G."/>
        </authorList>
    </citation>
    <scope>NUCLEOTIDE SEQUENCE [LARGE SCALE GENOMIC DNA]</scope>
    <source>
        <strain evidence="4">17621</strain>
    </source>
</reference>
<feature type="domain" description="AB hydrolase-1" evidence="2">
    <location>
        <begin position="59"/>
        <end position="324"/>
    </location>
</feature>
<dbReference type="InterPro" id="IPR000073">
    <property type="entry name" value="AB_hydrolase_1"/>
</dbReference>